<dbReference type="PANTHER" id="PTHR21294:SF17">
    <property type="entry name" value="PROTEIN FIXA"/>
    <property type="match status" value="1"/>
</dbReference>
<dbReference type="InterPro" id="IPR012255">
    <property type="entry name" value="ETF_b"/>
</dbReference>
<comment type="caution">
    <text evidence="2">The sequence shown here is derived from an EMBL/GenBank/DDBJ whole genome shotgun (WGS) entry which is preliminary data.</text>
</comment>
<gene>
    <name evidence="2" type="primary">acrB_6</name>
    <name evidence="2" type="ORF">SDC9_70910</name>
</gene>
<dbReference type="InterPro" id="IPR014729">
    <property type="entry name" value="Rossmann-like_a/b/a_fold"/>
</dbReference>
<name>A0A644Y942_9ZZZZ</name>
<dbReference type="SMART" id="SM00893">
    <property type="entry name" value="ETF"/>
    <property type="match status" value="1"/>
</dbReference>
<dbReference type="PIRSF" id="PIRSF000090">
    <property type="entry name" value="Beta-ETF"/>
    <property type="match status" value="1"/>
</dbReference>
<evidence type="ECO:0000259" key="1">
    <source>
        <dbReference type="SMART" id="SM00893"/>
    </source>
</evidence>
<dbReference type="InterPro" id="IPR014730">
    <property type="entry name" value="ETF_a/b_N"/>
</dbReference>
<organism evidence="2">
    <name type="scientific">bioreactor metagenome</name>
    <dbReference type="NCBI Taxonomy" id="1076179"/>
    <lineage>
        <taxon>unclassified sequences</taxon>
        <taxon>metagenomes</taxon>
        <taxon>ecological metagenomes</taxon>
    </lineage>
</organism>
<dbReference type="InterPro" id="IPR033948">
    <property type="entry name" value="ETF_beta_N"/>
</dbReference>
<dbReference type="EMBL" id="VSSQ01004260">
    <property type="protein sequence ID" value="MPM24428.1"/>
    <property type="molecule type" value="Genomic_DNA"/>
</dbReference>
<dbReference type="AlphaFoldDB" id="A0A644Y942"/>
<dbReference type="PANTHER" id="PTHR21294">
    <property type="entry name" value="ELECTRON TRANSFER FLAVOPROTEIN BETA-SUBUNIT"/>
    <property type="match status" value="1"/>
</dbReference>
<dbReference type="Gene3D" id="3.40.50.620">
    <property type="entry name" value="HUPs"/>
    <property type="match status" value="1"/>
</dbReference>
<proteinExistence type="predicted"/>
<dbReference type="SUPFAM" id="SSF52402">
    <property type="entry name" value="Adenine nucleotide alpha hydrolases-like"/>
    <property type="match status" value="1"/>
</dbReference>
<protein>
    <submittedName>
        <fullName evidence="2">Acryloyl-CoA reductase electron transfer subunit gamma</fullName>
    </submittedName>
</protein>
<dbReference type="CDD" id="cd01714">
    <property type="entry name" value="ETF_beta"/>
    <property type="match status" value="1"/>
</dbReference>
<feature type="domain" description="Electron transfer flavoprotein alpha/beta-subunit N-terminal" evidence="1">
    <location>
        <begin position="40"/>
        <end position="228"/>
    </location>
</feature>
<sequence length="304" mass="33739">MINFAALKLTKINNMSFRIVVMAKQVPDTRNVGKDAMKADGTVNRAALPAIFNPEDLNALEMALRIKDQMTDCEVVIVTMGPPRAADIIRESMFRGADRGILITDRRFAGSDTLATSYAISMAVRKLFPVNLVIAGRQAIDGDTAQVGPQVAEKLKFPQITYAEEIVAVDEASITIKRRLERGIEVVKTPYPAVITVHGSAPACRTRNARYLIRFKKAKTSTELQEQSLDYTNLFDKCPYLHIQEWSVDDIEADTTWLGLSGSPTKVKKIENVVFTAKESLKMNGTDEELNHLMKTLIDAHIIG</sequence>
<accession>A0A644Y942</accession>
<evidence type="ECO:0000313" key="2">
    <source>
        <dbReference type="EMBL" id="MPM24428.1"/>
    </source>
</evidence>
<dbReference type="GO" id="GO:0009055">
    <property type="term" value="F:electron transfer activity"/>
    <property type="evidence" value="ECO:0007669"/>
    <property type="project" value="InterPro"/>
</dbReference>
<reference evidence="2" key="1">
    <citation type="submission" date="2019-08" db="EMBL/GenBank/DDBJ databases">
        <authorList>
            <person name="Kucharzyk K."/>
            <person name="Murdoch R.W."/>
            <person name="Higgins S."/>
            <person name="Loffler F."/>
        </authorList>
    </citation>
    <scope>NUCLEOTIDE SEQUENCE</scope>
</reference>
<dbReference type="Pfam" id="PF01012">
    <property type="entry name" value="ETF"/>
    <property type="match status" value="1"/>
</dbReference>